<dbReference type="EMBL" id="JAUSTI010000023">
    <property type="protein sequence ID" value="MDQ0173728.1"/>
    <property type="molecule type" value="Genomic_DNA"/>
</dbReference>
<dbReference type="Pfam" id="PF04172">
    <property type="entry name" value="LrgB"/>
    <property type="match status" value="1"/>
</dbReference>
<evidence type="ECO:0000256" key="2">
    <source>
        <dbReference type="ARBA" id="ARBA00022475"/>
    </source>
</evidence>
<proteinExistence type="predicted"/>
<keyword evidence="7" id="KW-0378">Hydrolase</keyword>
<comment type="subcellular location">
    <subcellularLocation>
        <location evidence="1">Cell membrane</location>
        <topology evidence="1">Multi-pass membrane protein</topology>
    </subcellularLocation>
</comment>
<evidence type="ECO:0000256" key="4">
    <source>
        <dbReference type="ARBA" id="ARBA00022989"/>
    </source>
</evidence>
<feature type="transmembrane region" description="Helical" evidence="6">
    <location>
        <begin position="6"/>
        <end position="25"/>
    </location>
</feature>
<keyword evidence="8" id="KW-1185">Reference proteome</keyword>
<evidence type="ECO:0000256" key="5">
    <source>
        <dbReference type="ARBA" id="ARBA00023136"/>
    </source>
</evidence>
<dbReference type="PANTHER" id="PTHR30249:SF17">
    <property type="entry name" value="HOLIN-LIKE PROTEIN CIDB"/>
    <property type="match status" value="1"/>
</dbReference>
<keyword evidence="2" id="KW-1003">Cell membrane</keyword>
<comment type="caution">
    <text evidence="7">The sequence shown here is derived from an EMBL/GenBank/DDBJ whole genome shotgun (WGS) entry which is preliminary data.</text>
</comment>
<keyword evidence="5 6" id="KW-0472">Membrane</keyword>
<name>A0ABT9WKA5_9BACL</name>
<evidence type="ECO:0000256" key="6">
    <source>
        <dbReference type="SAM" id="Phobius"/>
    </source>
</evidence>
<evidence type="ECO:0000256" key="3">
    <source>
        <dbReference type="ARBA" id="ARBA00022692"/>
    </source>
</evidence>
<feature type="transmembrane region" description="Helical" evidence="6">
    <location>
        <begin position="32"/>
        <end position="50"/>
    </location>
</feature>
<reference evidence="7 8" key="1">
    <citation type="submission" date="2023-07" db="EMBL/GenBank/DDBJ databases">
        <title>Sorghum-associated microbial communities from plants grown in Nebraska, USA.</title>
        <authorList>
            <person name="Schachtman D."/>
        </authorList>
    </citation>
    <scope>NUCLEOTIDE SEQUENCE [LARGE SCALE GENOMIC DNA]</scope>
    <source>
        <strain evidence="7 8">DS1314</strain>
    </source>
</reference>
<dbReference type="GO" id="GO:0016787">
    <property type="term" value="F:hydrolase activity"/>
    <property type="evidence" value="ECO:0007669"/>
    <property type="project" value="UniProtKB-KW"/>
</dbReference>
<keyword evidence="4 6" id="KW-1133">Transmembrane helix</keyword>
<evidence type="ECO:0000256" key="1">
    <source>
        <dbReference type="ARBA" id="ARBA00004651"/>
    </source>
</evidence>
<organism evidence="7 8">
    <name type="scientific">Paenibacillus tundrae</name>
    <dbReference type="NCBI Taxonomy" id="528187"/>
    <lineage>
        <taxon>Bacteria</taxon>
        <taxon>Bacillati</taxon>
        <taxon>Bacillota</taxon>
        <taxon>Bacilli</taxon>
        <taxon>Bacillales</taxon>
        <taxon>Paenibacillaceae</taxon>
        <taxon>Paenibacillus</taxon>
    </lineage>
</organism>
<accession>A0ABT9WKA5</accession>
<dbReference type="PANTHER" id="PTHR30249">
    <property type="entry name" value="PUTATIVE SEROTONIN TRANSPORTER"/>
    <property type="match status" value="1"/>
</dbReference>
<sequence>MSSILLGLGMIILTVVMYAGATYVYRRLKWPIVMPVLTTTAIIVLILVITDIPLDTYMLGGQWIQELLGPAVVSLAFPLSKHIHVLKKNILPVIGGTIIGSITGMVTGASVAILLGYPKEMVIAILPNR</sequence>
<protein>
    <submittedName>
        <fullName evidence="7">Effector of murein hydrolase</fullName>
    </submittedName>
</protein>
<evidence type="ECO:0000313" key="7">
    <source>
        <dbReference type="EMBL" id="MDQ0173728.1"/>
    </source>
</evidence>
<feature type="transmembrane region" description="Helical" evidence="6">
    <location>
        <begin position="91"/>
        <end position="117"/>
    </location>
</feature>
<keyword evidence="3 6" id="KW-0812">Transmembrane</keyword>
<dbReference type="Proteomes" id="UP001233836">
    <property type="component" value="Unassembled WGS sequence"/>
</dbReference>
<gene>
    <name evidence="7" type="ORF">J2T19_005233</name>
</gene>
<dbReference type="InterPro" id="IPR007300">
    <property type="entry name" value="CidB/LrgB"/>
</dbReference>
<evidence type="ECO:0000313" key="8">
    <source>
        <dbReference type="Proteomes" id="UP001233836"/>
    </source>
</evidence>